<accession>A0A149QWA2</accession>
<dbReference type="Proteomes" id="UP000075473">
    <property type="component" value="Unassembled WGS sequence"/>
</dbReference>
<gene>
    <name evidence="1" type="ORF">AD928_01455</name>
</gene>
<comment type="caution">
    <text evidence="1">The sequence shown here is derived from an EMBL/GenBank/DDBJ whole genome shotgun (WGS) entry which is preliminary data.</text>
</comment>
<proteinExistence type="predicted"/>
<reference evidence="1 2" key="1">
    <citation type="submission" date="2015-06" db="EMBL/GenBank/DDBJ databases">
        <title>Improved classification and identification of acetic acid bacteria using matrix-assisted laser desorption/ionization time-of-flight mass spectrometry; Gluconobacter nephelii and Gluconobacter uchimurae are later heterotypic synonyms of Gluconobacter japonicus and Gluconobacter oxydans, respectively.</title>
        <authorList>
            <person name="Li L."/>
            <person name="Cleenwerck I."/>
            <person name="De Vuyst L."/>
            <person name="Vandamme P."/>
        </authorList>
    </citation>
    <scope>NUCLEOTIDE SEQUENCE [LARGE SCALE GENOMIC DNA]</scope>
    <source>
        <strain evidence="1 2">LMG 1625</strain>
    </source>
</reference>
<dbReference type="EMBL" id="LHZA01000089">
    <property type="protein sequence ID" value="KXV01582.1"/>
    <property type="molecule type" value="Genomic_DNA"/>
</dbReference>
<evidence type="ECO:0000313" key="1">
    <source>
        <dbReference type="EMBL" id="KXV01582.1"/>
    </source>
</evidence>
<dbReference type="AlphaFoldDB" id="A0A149QWA2"/>
<protein>
    <submittedName>
        <fullName evidence="1">Uncharacterized protein</fullName>
    </submittedName>
</protein>
<organism evidence="1 2">
    <name type="scientific">Acetobacter cerevisiae</name>
    <dbReference type="NCBI Taxonomy" id="178900"/>
    <lineage>
        <taxon>Bacteria</taxon>
        <taxon>Pseudomonadati</taxon>
        <taxon>Pseudomonadota</taxon>
        <taxon>Alphaproteobacteria</taxon>
        <taxon>Acetobacterales</taxon>
        <taxon>Acetobacteraceae</taxon>
        <taxon>Acetobacter</taxon>
    </lineage>
</organism>
<name>A0A149QWA2_9PROT</name>
<evidence type="ECO:0000313" key="2">
    <source>
        <dbReference type="Proteomes" id="UP000075473"/>
    </source>
</evidence>
<sequence length="66" mass="7302">MITIRPNIAGFTTKFVCNRLFKRHRIAGGSKCLGDGIGVSAQMPGQRRQAAPLLAERRFNVLHVHS</sequence>